<dbReference type="Pfam" id="PF00857">
    <property type="entry name" value="Isochorismatase"/>
    <property type="match status" value="1"/>
</dbReference>
<dbReference type="InterPro" id="IPR036380">
    <property type="entry name" value="Isochorismatase-like_sf"/>
</dbReference>
<name>A0ABV3WS69_9HYPH</name>
<dbReference type="InterPro" id="IPR050272">
    <property type="entry name" value="Isochorismatase-like_hydrls"/>
</dbReference>
<proteinExistence type="predicted"/>
<protein>
    <submittedName>
        <fullName evidence="3">Isochorismatase family protein</fullName>
    </submittedName>
</protein>
<dbReference type="InterPro" id="IPR000868">
    <property type="entry name" value="Isochorismatase-like_dom"/>
</dbReference>
<gene>
    <name evidence="3" type="ORF">V1479_09310</name>
</gene>
<evidence type="ECO:0000313" key="4">
    <source>
        <dbReference type="Proteomes" id="UP001559025"/>
    </source>
</evidence>
<feature type="domain" description="Isochorismatase-like" evidence="2">
    <location>
        <begin position="12"/>
        <end position="191"/>
    </location>
</feature>
<dbReference type="EMBL" id="JAZHFV010000002">
    <property type="protein sequence ID" value="MEX4007502.1"/>
    <property type="molecule type" value="Genomic_DNA"/>
</dbReference>
<evidence type="ECO:0000313" key="3">
    <source>
        <dbReference type="EMBL" id="MEX4007502.1"/>
    </source>
</evidence>
<comment type="caution">
    <text evidence="3">The sequence shown here is derived from an EMBL/GenBank/DDBJ whole genome shotgun (WGS) entry which is preliminary data.</text>
</comment>
<organism evidence="3 4">
    <name type="scientific">Neoaquamicrobium sediminum</name>
    <dbReference type="NCBI Taxonomy" id="1849104"/>
    <lineage>
        <taxon>Bacteria</taxon>
        <taxon>Pseudomonadati</taxon>
        <taxon>Pseudomonadota</taxon>
        <taxon>Alphaproteobacteria</taxon>
        <taxon>Hyphomicrobiales</taxon>
        <taxon>Phyllobacteriaceae</taxon>
        <taxon>Neoaquamicrobium</taxon>
    </lineage>
</organism>
<dbReference type="PANTHER" id="PTHR43540">
    <property type="entry name" value="PEROXYUREIDOACRYLATE/UREIDOACRYLATE AMIDOHYDROLASE-RELATED"/>
    <property type="match status" value="1"/>
</dbReference>
<dbReference type="Proteomes" id="UP001559025">
    <property type="component" value="Unassembled WGS sequence"/>
</dbReference>
<dbReference type="SUPFAM" id="SSF52499">
    <property type="entry name" value="Isochorismatase-like hydrolases"/>
    <property type="match status" value="1"/>
</dbReference>
<dbReference type="RefSeq" id="WP_368802650.1">
    <property type="nucleotide sequence ID" value="NZ_JAZHFV010000002.1"/>
</dbReference>
<reference evidence="3 4" key="1">
    <citation type="submission" date="2024-01" db="EMBL/GenBank/DDBJ databases">
        <title>New evidence supports the origin of RcGTA from prophage.</title>
        <authorList>
            <person name="Xu Y."/>
            <person name="Liu B."/>
            <person name="Chen F."/>
        </authorList>
    </citation>
    <scope>NUCLEOTIDE SEQUENCE [LARGE SCALE GENOMIC DNA]</scope>
    <source>
        <strain evidence="3 4">CBW1107-2</strain>
    </source>
</reference>
<evidence type="ECO:0000259" key="2">
    <source>
        <dbReference type="Pfam" id="PF00857"/>
    </source>
</evidence>
<dbReference type="Gene3D" id="3.40.50.850">
    <property type="entry name" value="Isochorismatase-like"/>
    <property type="match status" value="1"/>
</dbReference>
<keyword evidence="4" id="KW-1185">Reference proteome</keyword>
<sequence>MRKPLTIDPVQSALLCVDLQEEHRQDSRYLVDGFDRLLENVQRLQATARERGIAVHHSAYVVDAGAGTHRPFHPMMEDGRSAFSDVNDPLSAICPEVGPAGDELVLVKTDASSLAQGDVPLLFRAHGLQWIFVCGVWTEACIAATVKDAVDQGFRAILVKDACSSGSRAMHETAVLNIANRLYGGAVTDTDAACRLMAGETVSAWQVVGSVPLRFAYDDAGALYDAL</sequence>
<accession>A0ABV3WS69</accession>
<evidence type="ECO:0000256" key="1">
    <source>
        <dbReference type="ARBA" id="ARBA00022801"/>
    </source>
</evidence>
<keyword evidence="1" id="KW-0378">Hydrolase</keyword>